<dbReference type="InterPro" id="IPR002181">
    <property type="entry name" value="Fibrinogen_a/b/g_C_dom"/>
</dbReference>
<evidence type="ECO:0000259" key="7">
    <source>
        <dbReference type="PROSITE" id="PS50835"/>
    </source>
</evidence>
<dbReference type="FunCoup" id="A0A6P8HG85">
    <property type="interactions" value="475"/>
</dbReference>
<keyword evidence="9" id="KW-1185">Reference proteome</keyword>
<dbReference type="Pfam" id="PF01391">
    <property type="entry name" value="Collagen"/>
    <property type="match status" value="1"/>
</dbReference>
<dbReference type="SMART" id="SM00186">
    <property type="entry name" value="FBG"/>
    <property type="match status" value="1"/>
</dbReference>
<dbReference type="SUPFAM" id="SSF56496">
    <property type="entry name" value="Fibrinogen C-terminal domain-like"/>
    <property type="match status" value="1"/>
</dbReference>
<dbReference type="InterPro" id="IPR003599">
    <property type="entry name" value="Ig_sub"/>
</dbReference>
<dbReference type="NCBIfam" id="NF040941">
    <property type="entry name" value="GGGWT_bact"/>
    <property type="match status" value="1"/>
</dbReference>
<keyword evidence="3" id="KW-1015">Disulfide bond</keyword>
<dbReference type="PROSITE" id="PS00514">
    <property type="entry name" value="FIBRINOGEN_C_1"/>
    <property type="match status" value="1"/>
</dbReference>
<dbReference type="GeneID" id="116288869"/>
<evidence type="ECO:0000256" key="2">
    <source>
        <dbReference type="ARBA" id="ARBA00022530"/>
    </source>
</evidence>
<dbReference type="InterPro" id="IPR007110">
    <property type="entry name" value="Ig-like_dom"/>
</dbReference>
<gene>
    <name evidence="10" type="primary">LOC116288869</name>
</gene>
<feature type="region of interest" description="Disordered" evidence="5">
    <location>
        <begin position="90"/>
        <end position="109"/>
    </location>
</feature>
<dbReference type="Pfam" id="PF07679">
    <property type="entry name" value="I-set"/>
    <property type="match status" value="1"/>
</dbReference>
<dbReference type="InterPro" id="IPR050373">
    <property type="entry name" value="Fibrinogen_C-term_domain"/>
</dbReference>
<dbReference type="InterPro" id="IPR036179">
    <property type="entry name" value="Ig-like_dom_sf"/>
</dbReference>
<dbReference type="AlphaFoldDB" id="A0A6P8HG85"/>
<name>A0A6P8HG85_ACTTE</name>
<evidence type="ECO:0000256" key="4">
    <source>
        <dbReference type="SAM" id="Coils"/>
    </source>
</evidence>
<dbReference type="InterPro" id="IPR008160">
    <property type="entry name" value="Collagen"/>
</dbReference>
<dbReference type="Pfam" id="PF00147">
    <property type="entry name" value="Fibrinogen_C"/>
    <property type="match status" value="1"/>
</dbReference>
<dbReference type="CDD" id="cd00087">
    <property type="entry name" value="FReD"/>
    <property type="match status" value="1"/>
</dbReference>
<feature type="domain" description="Ig-like" evidence="7">
    <location>
        <begin position="285"/>
        <end position="370"/>
    </location>
</feature>
<dbReference type="PANTHER" id="PTHR19143">
    <property type="entry name" value="FIBRINOGEN/TENASCIN/ANGIOPOEITIN"/>
    <property type="match status" value="1"/>
</dbReference>
<dbReference type="InterPro" id="IPR014716">
    <property type="entry name" value="Fibrinogen_a/b/g_C_1"/>
</dbReference>
<evidence type="ECO:0000256" key="3">
    <source>
        <dbReference type="ARBA" id="ARBA00023157"/>
    </source>
</evidence>
<dbReference type="KEGG" id="aten:116288869"/>
<evidence type="ECO:0000313" key="9">
    <source>
        <dbReference type="Proteomes" id="UP000515163"/>
    </source>
</evidence>
<dbReference type="RefSeq" id="XP_031551597.1">
    <property type="nucleotide sequence ID" value="XM_031695737.1"/>
</dbReference>
<evidence type="ECO:0000259" key="8">
    <source>
        <dbReference type="PROSITE" id="PS51406"/>
    </source>
</evidence>
<feature type="region of interest" description="Disordered" evidence="5">
    <location>
        <begin position="137"/>
        <end position="201"/>
    </location>
</feature>
<sequence length="672" mass="73971">MDGNVSKSNKLAASTIVAIVSLVALLLCCGEFVRIEMVLKQQNTKIQQLENKMTFQAVNVDKMAANKGNSLERLAFKNVQECCGRNKKRMQRSVDEKDSILQGETNDTKSESRLIEKLTKIMQQQMTKAISAKNFIAIRGRRGRRGPRGPPGPMGKPGRTGKQGIPGLKGDPGQNGVAGPRGMPGPKGDRGPSLEHPSVVISPPRLIVNESKSPILNCSAKGYPRPSIVWSRVNGLMPTNAFILNNTDLGIQKVTPLESGIYQCQASNILGKVKKTARIEINFSPRVNLNRGPVRVKHGNNITLPMCHVTGHPEPKVTWYKAVGLLSKTRTVVKDSKLSISDSAINDSGTYLCKAENLLGSAVAGTMIVVIPIPLFVIKPPVDLEAYFATNAVLNCSAKGVPEPLIKWKKENGHLPAGRHEVKDGSLVIENVVKSDSGVYVCTATSGGVADTEAKTRMNIVYRDCADIYKSGERRSGVYTVKPDSQGPFQVYCDMSTDGGGWTVFQRRKDGSVDFYLGWQKYKTGFGNLNGEFWLGNDYIHRLTARTPSTLRVDLEDWSAVKYFAKYGSFSVGSASNKYRLKVASYSGTAGDSLTYHNNMFFSTKDQDNDHWSKNCATLRTGAWWYYACFHSNLNGKYLGNTIDGKGIVWSKTKNNYLSFKRSEMKVRPKTL</sequence>
<dbReference type="GO" id="GO:0005615">
    <property type="term" value="C:extracellular space"/>
    <property type="evidence" value="ECO:0007669"/>
    <property type="project" value="TreeGrafter"/>
</dbReference>
<dbReference type="InParanoid" id="A0A6P8HG85"/>
<feature type="domain" description="Ig-like" evidence="7">
    <location>
        <begin position="197"/>
        <end position="282"/>
    </location>
</feature>
<feature type="coiled-coil region" evidence="4">
    <location>
        <begin position="32"/>
        <end position="59"/>
    </location>
</feature>
<dbReference type="PANTHER" id="PTHR19143:SF459">
    <property type="entry name" value="FIBRINOGEN C-TERMINAL DOMAIN-CONTAINING PROTEIN"/>
    <property type="match status" value="1"/>
</dbReference>
<dbReference type="PROSITE" id="PS51406">
    <property type="entry name" value="FIBRINOGEN_C_2"/>
    <property type="match status" value="1"/>
</dbReference>
<feature type="domain" description="Fibrinogen C-terminal" evidence="8">
    <location>
        <begin position="456"/>
        <end position="671"/>
    </location>
</feature>
<evidence type="ECO:0000256" key="1">
    <source>
        <dbReference type="ARBA" id="ARBA00004498"/>
    </source>
</evidence>
<keyword evidence="2" id="KW-0964">Secreted</keyword>
<dbReference type="PROSITE" id="PS50835">
    <property type="entry name" value="IG_LIKE"/>
    <property type="match status" value="3"/>
</dbReference>
<comment type="subcellular location">
    <subcellularLocation>
        <location evidence="1">Secreted</location>
        <location evidence="1">Extracellular space</location>
        <location evidence="1">Extracellular matrix</location>
    </subcellularLocation>
</comment>
<reference evidence="10" key="1">
    <citation type="submission" date="2025-08" db="UniProtKB">
        <authorList>
            <consortium name="RefSeq"/>
        </authorList>
    </citation>
    <scope>IDENTIFICATION</scope>
    <source>
        <tissue evidence="10">Tentacle</tissue>
    </source>
</reference>
<dbReference type="Gene3D" id="3.90.215.10">
    <property type="entry name" value="Gamma Fibrinogen, chain A, domain 1"/>
    <property type="match status" value="1"/>
</dbReference>
<evidence type="ECO:0000256" key="5">
    <source>
        <dbReference type="SAM" id="MobiDB-lite"/>
    </source>
</evidence>
<proteinExistence type="predicted"/>
<dbReference type="InterPro" id="IPR036056">
    <property type="entry name" value="Fibrinogen-like_C"/>
</dbReference>
<dbReference type="InterPro" id="IPR013098">
    <property type="entry name" value="Ig_I-set"/>
</dbReference>
<feature type="transmembrane region" description="Helical" evidence="6">
    <location>
        <begin position="12"/>
        <end position="33"/>
    </location>
</feature>
<dbReference type="FunFam" id="3.90.215.10:FF:000001">
    <property type="entry name" value="Tenascin isoform 1"/>
    <property type="match status" value="1"/>
</dbReference>
<protein>
    <submittedName>
        <fullName evidence="10">Uncharacterized protein LOC116288869</fullName>
    </submittedName>
</protein>
<accession>A0A6P8HG85</accession>
<feature type="domain" description="Ig-like" evidence="7">
    <location>
        <begin position="374"/>
        <end position="459"/>
    </location>
</feature>
<dbReference type="SUPFAM" id="SSF48726">
    <property type="entry name" value="Immunoglobulin"/>
    <property type="match status" value="3"/>
</dbReference>
<dbReference type="OrthoDB" id="5982822at2759"/>
<dbReference type="SMART" id="SM00408">
    <property type="entry name" value="IGc2"/>
    <property type="match status" value="3"/>
</dbReference>
<keyword evidence="2" id="KW-0272">Extracellular matrix</keyword>
<dbReference type="Pfam" id="PF13927">
    <property type="entry name" value="Ig_3"/>
    <property type="match status" value="2"/>
</dbReference>
<dbReference type="SMART" id="SM00409">
    <property type="entry name" value="IG"/>
    <property type="match status" value="3"/>
</dbReference>
<keyword evidence="6" id="KW-0812">Transmembrane</keyword>
<dbReference type="InterPro" id="IPR020837">
    <property type="entry name" value="Fibrinogen_CS"/>
</dbReference>
<organism evidence="9 10">
    <name type="scientific">Actinia tenebrosa</name>
    <name type="common">Australian red waratah sea anemone</name>
    <dbReference type="NCBI Taxonomy" id="6105"/>
    <lineage>
        <taxon>Eukaryota</taxon>
        <taxon>Metazoa</taxon>
        <taxon>Cnidaria</taxon>
        <taxon>Anthozoa</taxon>
        <taxon>Hexacorallia</taxon>
        <taxon>Actiniaria</taxon>
        <taxon>Actiniidae</taxon>
        <taxon>Actinia</taxon>
    </lineage>
</organism>
<evidence type="ECO:0000313" key="10">
    <source>
        <dbReference type="RefSeq" id="XP_031551597.1"/>
    </source>
</evidence>
<dbReference type="Gene3D" id="2.60.40.10">
    <property type="entry name" value="Immunoglobulins"/>
    <property type="match status" value="3"/>
</dbReference>
<keyword evidence="6" id="KW-1133">Transmembrane helix</keyword>
<dbReference type="InterPro" id="IPR013783">
    <property type="entry name" value="Ig-like_fold"/>
</dbReference>
<keyword evidence="4" id="KW-0175">Coiled coil</keyword>
<dbReference type="Proteomes" id="UP000515163">
    <property type="component" value="Unplaced"/>
</dbReference>
<dbReference type="InterPro" id="IPR003598">
    <property type="entry name" value="Ig_sub2"/>
</dbReference>
<evidence type="ECO:0000256" key="6">
    <source>
        <dbReference type="SAM" id="Phobius"/>
    </source>
</evidence>
<keyword evidence="6" id="KW-0472">Membrane</keyword>